<dbReference type="AlphaFoldDB" id="A0A0M9CI98"/>
<dbReference type="Proteomes" id="UP000037716">
    <property type="component" value="Unassembled WGS sequence"/>
</dbReference>
<evidence type="ECO:0000313" key="4">
    <source>
        <dbReference type="Proteomes" id="UP000037716"/>
    </source>
</evidence>
<dbReference type="Gene3D" id="3.40.50.720">
    <property type="entry name" value="NAD(P)-binding Rossmann-like Domain"/>
    <property type="match status" value="1"/>
</dbReference>
<evidence type="ECO:0000259" key="1">
    <source>
        <dbReference type="Pfam" id="PF13460"/>
    </source>
</evidence>
<feature type="domain" description="NAD(P)-binding" evidence="1">
    <location>
        <begin position="9"/>
        <end position="145"/>
    </location>
</feature>
<evidence type="ECO:0000313" key="2">
    <source>
        <dbReference type="EMBL" id="KOY52525.1"/>
    </source>
</evidence>
<organism evidence="2 4">
    <name type="scientific">Polaribacter dokdonensis DSW-5</name>
    <dbReference type="NCBI Taxonomy" id="1300348"/>
    <lineage>
        <taxon>Bacteria</taxon>
        <taxon>Pseudomonadati</taxon>
        <taxon>Bacteroidota</taxon>
        <taxon>Flavobacteriia</taxon>
        <taxon>Flavobacteriales</taxon>
        <taxon>Flavobacteriaceae</taxon>
    </lineage>
</organism>
<sequence length="220" mass="24429">MGKTAIILGATGLTGNLLLEQLITDNNYSKIKLFSRNSVDVTSDKIEEFIIDLLALEDSTKDFVADEVFCCIGTTAAKTKDKKLYKAIDYGIPVTAAKIAKENGIATFIVMSSMGADKNSSVFYNRTKGEMERDVLNQRINNTYVLRPSLIGGNRNEFRLGEKMGQGIMRVFNPLLVGSLEKYKMIHPEKIATCMRILANTKPIETIFSSDKIQEIANTK</sequence>
<protein>
    <submittedName>
        <fullName evidence="3">NAD(P)H-binding</fullName>
    </submittedName>
    <submittedName>
        <fullName evidence="2">Semialdehyde dehydrogenase family protein</fullName>
    </submittedName>
</protein>
<dbReference type="STRING" id="1300348.I602_2085"/>
<proteinExistence type="predicted"/>
<dbReference type="PANTHER" id="PTHR14097:SF7">
    <property type="entry name" value="OXIDOREDUCTASE HTATIP2"/>
    <property type="match status" value="1"/>
</dbReference>
<dbReference type="InterPro" id="IPR016040">
    <property type="entry name" value="NAD(P)-bd_dom"/>
</dbReference>
<accession>A0A0M9CI98</accession>
<dbReference type="PANTHER" id="PTHR14097">
    <property type="entry name" value="OXIDOREDUCTASE HTATIP2"/>
    <property type="match status" value="1"/>
</dbReference>
<evidence type="ECO:0000313" key="5">
    <source>
        <dbReference type="Proteomes" id="UP000183071"/>
    </source>
</evidence>
<dbReference type="SUPFAM" id="SSF51735">
    <property type="entry name" value="NAD(P)-binding Rossmann-fold domains"/>
    <property type="match status" value="1"/>
</dbReference>
<dbReference type="EMBL" id="FNUE01000002">
    <property type="protein sequence ID" value="SEE47231.1"/>
    <property type="molecule type" value="Genomic_DNA"/>
</dbReference>
<dbReference type="OrthoDB" id="9798632at2"/>
<name>A0A0M9CI98_9FLAO</name>
<keyword evidence="5" id="KW-1185">Reference proteome</keyword>
<gene>
    <name evidence="2" type="ORF">I602_2085</name>
    <name evidence="3" type="ORF">SAMN05444353_1856</name>
</gene>
<comment type="caution">
    <text evidence="2">The sequence shown here is derived from an EMBL/GenBank/DDBJ whole genome shotgun (WGS) entry which is preliminary data.</text>
</comment>
<reference evidence="2 4" key="1">
    <citation type="submission" date="2015-07" db="EMBL/GenBank/DDBJ databases">
        <title>Genome of Polaribacter dokdonenesis DSW-5, isolated from seawater off Dokdo in Korea.</title>
        <authorList>
            <person name="Yoon K."/>
            <person name="Song J.Y."/>
            <person name="Kim J.F."/>
        </authorList>
    </citation>
    <scope>NUCLEOTIDE SEQUENCE [LARGE SCALE GENOMIC DNA]</scope>
    <source>
        <strain evidence="2 4">DSW-5</strain>
    </source>
</reference>
<dbReference type="Pfam" id="PF13460">
    <property type="entry name" value="NAD_binding_10"/>
    <property type="match status" value="1"/>
</dbReference>
<dbReference type="Proteomes" id="UP000183071">
    <property type="component" value="Unassembled WGS sequence"/>
</dbReference>
<reference evidence="3 5" key="2">
    <citation type="submission" date="2016-10" db="EMBL/GenBank/DDBJ databases">
        <authorList>
            <person name="Varghese N."/>
            <person name="Submissions S."/>
        </authorList>
    </citation>
    <scope>NUCLEOTIDE SEQUENCE [LARGE SCALE GENOMIC DNA]</scope>
    <source>
        <strain evidence="3 5">DSW-5</strain>
    </source>
</reference>
<dbReference type="EMBL" id="LGBR01000001">
    <property type="protein sequence ID" value="KOY52525.1"/>
    <property type="molecule type" value="Genomic_DNA"/>
</dbReference>
<dbReference type="PATRIC" id="fig|1300348.6.peg.2086"/>
<evidence type="ECO:0000313" key="3">
    <source>
        <dbReference type="EMBL" id="SEE47231.1"/>
    </source>
</evidence>
<dbReference type="RefSeq" id="WP_053974622.1">
    <property type="nucleotide sequence ID" value="NZ_FNUE01000002.1"/>
</dbReference>
<dbReference type="InterPro" id="IPR036291">
    <property type="entry name" value="NAD(P)-bd_dom_sf"/>
</dbReference>